<keyword evidence="3" id="KW-1185">Reference proteome</keyword>
<feature type="compositionally biased region" description="Polar residues" evidence="1">
    <location>
        <begin position="29"/>
        <end position="39"/>
    </location>
</feature>
<feature type="compositionally biased region" description="Polar residues" evidence="1">
    <location>
        <begin position="1"/>
        <end position="14"/>
    </location>
</feature>
<organism evidence="2 3">
    <name type="scientific">Ophiocordyceps australis</name>
    <dbReference type="NCBI Taxonomy" id="1399860"/>
    <lineage>
        <taxon>Eukaryota</taxon>
        <taxon>Fungi</taxon>
        <taxon>Dikarya</taxon>
        <taxon>Ascomycota</taxon>
        <taxon>Pezizomycotina</taxon>
        <taxon>Sordariomycetes</taxon>
        <taxon>Hypocreomycetidae</taxon>
        <taxon>Hypocreales</taxon>
        <taxon>Ophiocordycipitaceae</taxon>
        <taxon>Ophiocordyceps</taxon>
    </lineage>
</organism>
<dbReference type="EMBL" id="NJEU01000563">
    <property type="protein sequence ID" value="PHH72697.1"/>
    <property type="molecule type" value="Genomic_DNA"/>
</dbReference>
<name>A0A2C5YV97_9HYPO</name>
<feature type="region of interest" description="Disordered" evidence="1">
    <location>
        <begin position="76"/>
        <end position="139"/>
    </location>
</feature>
<feature type="region of interest" description="Disordered" evidence="1">
    <location>
        <begin position="1"/>
        <end position="62"/>
    </location>
</feature>
<dbReference type="Proteomes" id="UP000224854">
    <property type="component" value="Unassembled WGS sequence"/>
</dbReference>
<proteinExistence type="predicted"/>
<evidence type="ECO:0000313" key="2">
    <source>
        <dbReference type="EMBL" id="PHH72697.1"/>
    </source>
</evidence>
<reference evidence="2 3" key="1">
    <citation type="submission" date="2017-06" db="EMBL/GenBank/DDBJ databases">
        <title>Ant-infecting Ophiocordyceps genomes reveal a high diversity of potential behavioral manipulation genes and a possible major role for enterotoxins.</title>
        <authorList>
            <person name="De Bekker C."/>
            <person name="Evans H.C."/>
            <person name="Brachmann A."/>
            <person name="Hughes D.P."/>
        </authorList>
    </citation>
    <scope>NUCLEOTIDE SEQUENCE [LARGE SCALE GENOMIC DNA]</scope>
    <source>
        <strain evidence="2 3">1348a</strain>
    </source>
</reference>
<comment type="caution">
    <text evidence="2">The sequence shown here is derived from an EMBL/GenBank/DDBJ whole genome shotgun (WGS) entry which is preliminary data.</text>
</comment>
<feature type="compositionally biased region" description="Polar residues" evidence="1">
    <location>
        <begin position="77"/>
        <end position="89"/>
    </location>
</feature>
<accession>A0A2C5YV97</accession>
<feature type="compositionally biased region" description="Low complexity" evidence="1">
    <location>
        <begin position="40"/>
        <end position="62"/>
    </location>
</feature>
<feature type="compositionally biased region" description="Polar residues" evidence="1">
    <location>
        <begin position="104"/>
        <end position="118"/>
    </location>
</feature>
<evidence type="ECO:0000256" key="1">
    <source>
        <dbReference type="SAM" id="MobiDB-lite"/>
    </source>
</evidence>
<protein>
    <submittedName>
        <fullName evidence="2">Uncharacterized protein</fullName>
    </submittedName>
</protein>
<evidence type="ECO:0000313" key="3">
    <source>
        <dbReference type="Proteomes" id="UP000224854"/>
    </source>
</evidence>
<sequence length="174" mass="18099">MDPSQSQDKATTKISRLRKPTVSAAAVSTAMNQATNAPESTASTANVPTTTTTSTARVPTTTTTLGAAASLDAGLSEQNDAKTNSTNTGIPCAPKRSKPDIAKPTTSQLSNMNPTENTTNKRKPLREQAGEYPSKRAMASTGVPAIQHGGQTLAEVCGISIPWSSTRPLTLDPF</sequence>
<gene>
    <name evidence="2" type="ORF">CDD82_5845</name>
</gene>
<dbReference type="AlphaFoldDB" id="A0A2C5YV97"/>